<sequence length="88" mass="9958">MNDWLKAVVSVVETLVDRTVALPCKAILHPPHDDTPNLLLFYRHPSNIPFFRCGFLSRVLRAVVQTLAIDFVPVSEINVEFNEPKTGQ</sequence>
<organism evidence="1 2">
    <name type="scientific">Scylla paramamosain</name>
    <name type="common">Mud crab</name>
    <dbReference type="NCBI Taxonomy" id="85552"/>
    <lineage>
        <taxon>Eukaryota</taxon>
        <taxon>Metazoa</taxon>
        <taxon>Ecdysozoa</taxon>
        <taxon>Arthropoda</taxon>
        <taxon>Crustacea</taxon>
        <taxon>Multicrustacea</taxon>
        <taxon>Malacostraca</taxon>
        <taxon>Eumalacostraca</taxon>
        <taxon>Eucarida</taxon>
        <taxon>Decapoda</taxon>
        <taxon>Pleocyemata</taxon>
        <taxon>Brachyura</taxon>
        <taxon>Eubrachyura</taxon>
        <taxon>Portunoidea</taxon>
        <taxon>Portunidae</taxon>
        <taxon>Portuninae</taxon>
        <taxon>Scylla</taxon>
    </lineage>
</organism>
<reference evidence="1 2" key="1">
    <citation type="submission" date="2023-03" db="EMBL/GenBank/DDBJ databases">
        <title>High-quality genome of Scylla paramamosain provides insights in environmental adaptation.</title>
        <authorList>
            <person name="Zhang L."/>
        </authorList>
    </citation>
    <scope>NUCLEOTIDE SEQUENCE [LARGE SCALE GENOMIC DNA]</scope>
    <source>
        <strain evidence="1">LZ_2023a</strain>
        <tissue evidence="1">Muscle</tissue>
    </source>
</reference>
<evidence type="ECO:0000313" key="1">
    <source>
        <dbReference type="EMBL" id="KAK8391336.1"/>
    </source>
</evidence>
<protein>
    <submittedName>
        <fullName evidence="1">Uncharacterized protein</fullName>
    </submittedName>
</protein>
<evidence type="ECO:0000313" key="2">
    <source>
        <dbReference type="Proteomes" id="UP001487740"/>
    </source>
</evidence>
<name>A0AAW0TUY4_SCYPA</name>
<keyword evidence="2" id="KW-1185">Reference proteome</keyword>
<dbReference type="EMBL" id="JARAKH010000024">
    <property type="protein sequence ID" value="KAK8391336.1"/>
    <property type="molecule type" value="Genomic_DNA"/>
</dbReference>
<proteinExistence type="predicted"/>
<accession>A0AAW0TUY4</accession>
<dbReference type="Proteomes" id="UP001487740">
    <property type="component" value="Unassembled WGS sequence"/>
</dbReference>
<gene>
    <name evidence="1" type="ORF">O3P69_017146</name>
</gene>
<dbReference type="AlphaFoldDB" id="A0AAW0TUY4"/>
<comment type="caution">
    <text evidence="1">The sequence shown here is derived from an EMBL/GenBank/DDBJ whole genome shotgun (WGS) entry which is preliminary data.</text>
</comment>